<dbReference type="SMART" id="SM00137">
    <property type="entry name" value="MAM"/>
    <property type="match status" value="1"/>
</dbReference>
<keyword evidence="1" id="KW-0379">Hydroxylation</keyword>
<dbReference type="Pfam" id="PF00629">
    <property type="entry name" value="MAM"/>
    <property type="match status" value="1"/>
</dbReference>
<dbReference type="InterPro" id="IPR002035">
    <property type="entry name" value="VWF_A"/>
</dbReference>
<dbReference type="GO" id="GO:0005581">
    <property type="term" value="C:collagen trimer"/>
    <property type="evidence" value="ECO:0007669"/>
    <property type="project" value="UniProtKB-KW"/>
</dbReference>
<evidence type="ECO:0000256" key="1">
    <source>
        <dbReference type="ARBA" id="ARBA00023278"/>
    </source>
</evidence>
<reference evidence="5" key="1">
    <citation type="journal article" date="2012" name="Nature">
        <title>The oyster genome reveals stress adaptation and complexity of shell formation.</title>
        <authorList>
            <person name="Zhang G."/>
            <person name="Fang X."/>
            <person name="Guo X."/>
            <person name="Li L."/>
            <person name="Luo R."/>
            <person name="Xu F."/>
            <person name="Yang P."/>
            <person name="Zhang L."/>
            <person name="Wang X."/>
            <person name="Qi H."/>
            <person name="Xiong Z."/>
            <person name="Que H."/>
            <person name="Xie Y."/>
            <person name="Holland P.W."/>
            <person name="Paps J."/>
            <person name="Zhu Y."/>
            <person name="Wu F."/>
            <person name="Chen Y."/>
            <person name="Wang J."/>
            <person name="Peng C."/>
            <person name="Meng J."/>
            <person name="Yang L."/>
            <person name="Liu J."/>
            <person name="Wen B."/>
            <person name="Zhang N."/>
            <person name="Huang Z."/>
            <person name="Zhu Q."/>
            <person name="Feng Y."/>
            <person name="Mount A."/>
            <person name="Hedgecock D."/>
            <person name="Xu Z."/>
            <person name="Liu Y."/>
            <person name="Domazet-Loso T."/>
            <person name="Du Y."/>
            <person name="Sun X."/>
            <person name="Zhang S."/>
            <person name="Liu B."/>
            <person name="Cheng P."/>
            <person name="Jiang X."/>
            <person name="Li J."/>
            <person name="Fan D."/>
            <person name="Wang W."/>
            <person name="Fu W."/>
            <person name="Wang T."/>
            <person name="Wang B."/>
            <person name="Zhang J."/>
            <person name="Peng Z."/>
            <person name="Li Y."/>
            <person name="Li N."/>
            <person name="Wang J."/>
            <person name="Chen M."/>
            <person name="He Y."/>
            <person name="Tan F."/>
            <person name="Song X."/>
            <person name="Zheng Q."/>
            <person name="Huang R."/>
            <person name="Yang H."/>
            <person name="Du X."/>
            <person name="Chen L."/>
            <person name="Yang M."/>
            <person name="Gaffney P.M."/>
            <person name="Wang S."/>
            <person name="Luo L."/>
            <person name="She Z."/>
            <person name="Ming Y."/>
            <person name="Huang W."/>
            <person name="Zhang S."/>
            <person name="Huang B."/>
            <person name="Zhang Y."/>
            <person name="Qu T."/>
            <person name="Ni P."/>
            <person name="Miao G."/>
            <person name="Wang J."/>
            <person name="Wang Q."/>
            <person name="Steinberg C.E."/>
            <person name="Wang H."/>
            <person name="Li N."/>
            <person name="Qian L."/>
            <person name="Zhang G."/>
            <person name="Li Y."/>
            <person name="Yang H."/>
            <person name="Liu X."/>
            <person name="Wang J."/>
            <person name="Yin Y."/>
            <person name="Wang J."/>
        </authorList>
    </citation>
    <scope>NUCLEOTIDE SEQUENCE [LARGE SCALE GENOMIC DNA]</scope>
    <source>
        <strain evidence="5">05x7-T-G4-1.051#20</strain>
    </source>
</reference>
<dbReference type="CDD" id="cd06263">
    <property type="entry name" value="MAM"/>
    <property type="match status" value="1"/>
</dbReference>
<keyword evidence="4" id="KW-1133">Transmembrane helix</keyword>
<dbReference type="PANTHER" id="PTHR24020">
    <property type="entry name" value="COLLAGEN ALPHA"/>
    <property type="match status" value="1"/>
</dbReference>
<dbReference type="SUPFAM" id="SSF53300">
    <property type="entry name" value="vWA-like"/>
    <property type="match status" value="1"/>
</dbReference>
<feature type="region of interest" description="Disordered" evidence="3">
    <location>
        <begin position="569"/>
        <end position="607"/>
    </location>
</feature>
<dbReference type="InParanoid" id="K1PUH3"/>
<dbReference type="InterPro" id="IPR036465">
    <property type="entry name" value="vWFA_dom_sf"/>
</dbReference>
<dbReference type="HOGENOM" id="CLU_449969_0_0_1"/>
<proteinExistence type="inferred from homology"/>
<dbReference type="InterPro" id="IPR013320">
    <property type="entry name" value="ConA-like_dom_sf"/>
</dbReference>
<protein>
    <submittedName>
        <fullName evidence="5">Collagen alpha-1(XII) chain</fullName>
    </submittedName>
</protein>
<dbReference type="SUPFAM" id="SSF49899">
    <property type="entry name" value="Concanavalin A-like lectins/glucanases"/>
    <property type="match status" value="1"/>
</dbReference>
<organism evidence="5">
    <name type="scientific">Magallana gigas</name>
    <name type="common">Pacific oyster</name>
    <name type="synonym">Crassostrea gigas</name>
    <dbReference type="NCBI Taxonomy" id="29159"/>
    <lineage>
        <taxon>Eukaryota</taxon>
        <taxon>Metazoa</taxon>
        <taxon>Spiralia</taxon>
        <taxon>Lophotrochozoa</taxon>
        <taxon>Mollusca</taxon>
        <taxon>Bivalvia</taxon>
        <taxon>Autobranchia</taxon>
        <taxon>Pteriomorphia</taxon>
        <taxon>Ostreida</taxon>
        <taxon>Ostreoidea</taxon>
        <taxon>Ostreidae</taxon>
        <taxon>Magallana</taxon>
    </lineage>
</organism>
<dbReference type="Gene3D" id="2.60.120.200">
    <property type="match status" value="1"/>
</dbReference>
<dbReference type="Pfam" id="PF00092">
    <property type="entry name" value="VWA"/>
    <property type="match status" value="1"/>
</dbReference>
<feature type="region of interest" description="Disordered" evidence="3">
    <location>
        <begin position="483"/>
        <end position="518"/>
    </location>
</feature>
<name>K1PUH3_MAGGI</name>
<evidence type="ECO:0000256" key="2">
    <source>
        <dbReference type="ARBA" id="ARBA00049648"/>
    </source>
</evidence>
<dbReference type="PROSITE" id="PS50060">
    <property type="entry name" value="MAM_2"/>
    <property type="match status" value="1"/>
</dbReference>
<accession>K1PUH3</accession>
<evidence type="ECO:0000313" key="5">
    <source>
        <dbReference type="EMBL" id="EKC27967.1"/>
    </source>
</evidence>
<dbReference type="Gene3D" id="3.40.50.410">
    <property type="entry name" value="von Willebrand factor, type A domain"/>
    <property type="match status" value="1"/>
</dbReference>
<dbReference type="GO" id="GO:0016020">
    <property type="term" value="C:membrane"/>
    <property type="evidence" value="ECO:0007669"/>
    <property type="project" value="InterPro"/>
</dbReference>
<evidence type="ECO:0000256" key="3">
    <source>
        <dbReference type="SAM" id="MobiDB-lite"/>
    </source>
</evidence>
<evidence type="ECO:0000256" key="4">
    <source>
        <dbReference type="SAM" id="Phobius"/>
    </source>
</evidence>
<comment type="similarity">
    <text evidence="2">Belongs to the fibril-associated collagens with interrupted helices (FACIT) family.</text>
</comment>
<dbReference type="InterPro" id="IPR050525">
    <property type="entry name" value="ECM_Assembly_Org"/>
</dbReference>
<dbReference type="InterPro" id="IPR000998">
    <property type="entry name" value="MAM_dom"/>
</dbReference>
<keyword evidence="4" id="KW-0812">Transmembrane</keyword>
<sequence>MFLSDCTPKPTDLVFVLDESGSVGDINFQLQNQFVAKLVEGFDIGINNTQVAVITFSSEVVVEFYLNAIHDKQQLLESIKHINYSHSGLTMTHRALNSVRNDVFTVANGMRLNALHFVIVLTDGRSMSSRATLNEAKLLSDMNITVFAIGISNEVNEVELRGLASDPKDVIIVKNFDSLMSIRNQALNSACEALKKRDKDYNSMKVTTDTVFEISTGSFTTATMTTVAPTIGSTKPTTTSFEEKYPSFNLIANSSSYNFDFENVSSCYLLLNLPNSNTSWNIGNETTIAQIRNATNNHAFQNASGQFAYIDGSSMQPNDTACISTQTMHSTLNQTICLQFYFQMFGNDTKTLKVYKTNGSLLLDDATCIWQESMMSTHDWSFAQAEFNLSSTGRIVFEAMSTPDGNGFAIDNITLSAWQCQHFITGTPSIQPQMLSRKASTKKAPTTDSSTSPLSAIFPAYSSTDYGYWTESSSLPPNIVFHSGKTSTQPYRTNSQTTQTTTRTTTSDPPTMHPVAKPTYSSTDNVYWTGTKSSKYHDIFIEVGLIAITTIVAMGLLGCCCLRFCGGKRSEDDDEDEKEKEAKSIQPAWKENHRSPISKPNRWTDDF</sequence>
<dbReference type="EMBL" id="JH817703">
    <property type="protein sequence ID" value="EKC27967.1"/>
    <property type="molecule type" value="Genomic_DNA"/>
</dbReference>
<gene>
    <name evidence="5" type="ORF">CGI_10018430</name>
</gene>
<dbReference type="AlphaFoldDB" id="K1PUH3"/>
<dbReference type="SMART" id="SM00327">
    <property type="entry name" value="VWA"/>
    <property type="match status" value="1"/>
</dbReference>
<dbReference type="PRINTS" id="PR00453">
    <property type="entry name" value="VWFADOMAIN"/>
</dbReference>
<feature type="transmembrane region" description="Helical" evidence="4">
    <location>
        <begin position="539"/>
        <end position="562"/>
    </location>
</feature>
<feature type="compositionally biased region" description="Low complexity" evidence="3">
    <location>
        <begin position="492"/>
        <end position="510"/>
    </location>
</feature>
<keyword evidence="4" id="KW-0472">Membrane</keyword>
<dbReference type="PROSITE" id="PS50234">
    <property type="entry name" value="VWFA"/>
    <property type="match status" value="1"/>
</dbReference>
<dbReference type="PANTHER" id="PTHR24020:SF20">
    <property type="entry name" value="PH DOMAIN-CONTAINING PROTEIN"/>
    <property type="match status" value="1"/>
</dbReference>
<dbReference type="CDD" id="cd01450">
    <property type="entry name" value="vWFA_subfamily_ECM"/>
    <property type="match status" value="1"/>
</dbReference>
<keyword evidence="5" id="KW-0176">Collagen</keyword>